<evidence type="ECO:0000256" key="1">
    <source>
        <dbReference type="SAM" id="SignalP"/>
    </source>
</evidence>
<dbReference type="InterPro" id="IPR008979">
    <property type="entry name" value="Galactose-bd-like_sf"/>
</dbReference>
<reference evidence="3" key="1">
    <citation type="submission" date="2025-08" db="UniProtKB">
        <authorList>
            <consortium name="RefSeq"/>
        </authorList>
    </citation>
    <scope>IDENTIFICATION</scope>
</reference>
<proteinExistence type="predicted"/>
<evidence type="ECO:0000313" key="3">
    <source>
        <dbReference type="RefSeq" id="XP_022095036.1"/>
    </source>
</evidence>
<name>A0A8B7YUN2_ACAPL</name>
<dbReference type="OrthoDB" id="547680at2759"/>
<dbReference type="RefSeq" id="XP_022095036.1">
    <property type="nucleotide sequence ID" value="XM_022239344.1"/>
</dbReference>
<dbReference type="Proteomes" id="UP000694845">
    <property type="component" value="Unplaced"/>
</dbReference>
<dbReference type="GeneID" id="110981627"/>
<dbReference type="SUPFAM" id="SSF49785">
    <property type="entry name" value="Galactose-binding domain-like"/>
    <property type="match status" value="1"/>
</dbReference>
<accession>A0A8B7YUN2</accession>
<evidence type="ECO:0000313" key="2">
    <source>
        <dbReference type="Proteomes" id="UP000694845"/>
    </source>
</evidence>
<keyword evidence="1" id="KW-0732">Signal</keyword>
<protein>
    <submittedName>
        <fullName evidence="3">Fucolectin-4-like</fullName>
    </submittedName>
</protein>
<sequence length="109" mass="12304">MVPRDHLRLSVVLLVVFILHEGLSLDLRGSAVVTTQSSVYDANPLYARFAVDRDLGTFSHTGFDTPEERTNPWWKVDLGYVYCLRKITLVNVKDLGKYLGVSGHINLSR</sequence>
<dbReference type="Gene3D" id="2.60.120.260">
    <property type="entry name" value="Galactose-binding domain-like"/>
    <property type="match status" value="1"/>
</dbReference>
<keyword evidence="2" id="KW-1185">Reference proteome</keyword>
<feature type="chain" id="PRO_5034700731" evidence="1">
    <location>
        <begin position="25"/>
        <end position="109"/>
    </location>
</feature>
<dbReference type="AlphaFoldDB" id="A0A8B7YUN2"/>
<feature type="signal peptide" evidence="1">
    <location>
        <begin position="1"/>
        <end position="24"/>
    </location>
</feature>
<dbReference type="KEGG" id="aplc:110981627"/>
<organism evidence="2 3">
    <name type="scientific">Acanthaster planci</name>
    <name type="common">Crown-of-thorns starfish</name>
    <dbReference type="NCBI Taxonomy" id="133434"/>
    <lineage>
        <taxon>Eukaryota</taxon>
        <taxon>Metazoa</taxon>
        <taxon>Echinodermata</taxon>
        <taxon>Eleutherozoa</taxon>
        <taxon>Asterozoa</taxon>
        <taxon>Asteroidea</taxon>
        <taxon>Valvatacea</taxon>
        <taxon>Valvatida</taxon>
        <taxon>Acanthasteridae</taxon>
        <taxon>Acanthaster</taxon>
    </lineage>
</organism>
<gene>
    <name evidence="3" type="primary">LOC110981627</name>
</gene>
<dbReference type="OMA" id="YDANPLY"/>